<reference evidence="1" key="1">
    <citation type="journal article" date="2022" name="J Environ Chem Eng">
        <title>Biodegradation of petroleum oil using a constructed nonpathogenic and heavy metal-tolerant bacterial consortium isolated from marine sponges.</title>
        <authorList>
            <person name="Dechsakulwatana C."/>
            <person name="Rungsihiranrut A."/>
            <person name="Muangchinda C."/>
            <person name="Ningthoujam R."/>
            <person name="Klankeo P."/>
            <person name="Pinyakong O."/>
        </authorList>
    </citation>
    <scope>NUCLEOTIDE SEQUENCE</scope>
    <source>
        <strain evidence="1">TL01-2</strain>
    </source>
</reference>
<dbReference type="RefSeq" id="WP_316910634.1">
    <property type="nucleotide sequence ID" value="NZ_JAPTGD010000002.1"/>
</dbReference>
<sequence length="196" mass="22483">MKIQENGVSVGSKGNSENKVVTQPLISMEELRVGLRYELNNNHDIKPEFHNVLFQLVGINAKDNTLDAVILEGKYEGLECSPFRSQIKKSSTVRTLRSYKKERVYGLVNKVLTLGDFEPYKLEGFLNSFEDESLEKYKGMPFEIIRSLTSDEVHIVSAPMFKIQFKDGFLTNAYMDEIFASKIFDKLIKDENLVRD</sequence>
<dbReference type="EMBL" id="JAPTGD010000002">
    <property type="protein sequence ID" value="MDU9693406.1"/>
    <property type="molecule type" value="Genomic_DNA"/>
</dbReference>
<comment type="caution">
    <text evidence="1">The sequence shown here is derived from an EMBL/GenBank/DDBJ whole genome shotgun (WGS) entry which is preliminary data.</text>
</comment>
<protein>
    <submittedName>
        <fullName evidence="1">Uncharacterized protein</fullName>
    </submittedName>
</protein>
<evidence type="ECO:0000313" key="2">
    <source>
        <dbReference type="Proteomes" id="UP001269400"/>
    </source>
</evidence>
<organism evidence="1 2">
    <name type="scientific">Priestia aryabhattai</name>
    <name type="common">Bacillus aryabhattai</name>
    <dbReference type="NCBI Taxonomy" id="412384"/>
    <lineage>
        <taxon>Bacteria</taxon>
        <taxon>Bacillati</taxon>
        <taxon>Bacillota</taxon>
        <taxon>Bacilli</taxon>
        <taxon>Bacillales</taxon>
        <taxon>Bacillaceae</taxon>
        <taxon>Priestia</taxon>
    </lineage>
</organism>
<gene>
    <name evidence="1" type="ORF">O0Q50_19725</name>
</gene>
<reference evidence="1" key="2">
    <citation type="submission" date="2022-12" db="EMBL/GenBank/DDBJ databases">
        <authorList>
            <person name="Dechsakulwatana C."/>
            <person name="Rungsihiranrut A."/>
            <person name="Muangchinda C."/>
            <person name="Ningthoujam R."/>
            <person name="Klankeo P."/>
            <person name="Pinyakong O."/>
        </authorList>
    </citation>
    <scope>NUCLEOTIDE SEQUENCE</scope>
    <source>
        <strain evidence="1">TL01-2</strain>
    </source>
</reference>
<dbReference type="AlphaFoldDB" id="A0AAX6NCE5"/>
<name>A0AAX6NCE5_PRIAR</name>
<evidence type="ECO:0000313" key="1">
    <source>
        <dbReference type="EMBL" id="MDU9693406.1"/>
    </source>
</evidence>
<accession>A0AAX6NCE5</accession>
<dbReference type="Proteomes" id="UP001269400">
    <property type="component" value="Unassembled WGS sequence"/>
</dbReference>
<proteinExistence type="predicted"/>